<evidence type="ECO:0000256" key="1">
    <source>
        <dbReference type="ARBA" id="ARBA00000085"/>
    </source>
</evidence>
<keyword evidence="9" id="KW-0472">Membrane</keyword>
<evidence type="ECO:0000256" key="3">
    <source>
        <dbReference type="ARBA" id="ARBA00022553"/>
    </source>
</evidence>
<keyword evidence="9" id="KW-0812">Transmembrane</keyword>
<dbReference type="PANTHER" id="PTHR24421:SF10">
    <property type="entry name" value="NITRATE_NITRITE SENSOR PROTEIN NARQ"/>
    <property type="match status" value="1"/>
</dbReference>
<dbReference type="GO" id="GO:0000155">
    <property type="term" value="F:phosphorelay sensor kinase activity"/>
    <property type="evidence" value="ECO:0007669"/>
    <property type="project" value="InterPro"/>
</dbReference>
<evidence type="ECO:0000256" key="8">
    <source>
        <dbReference type="ARBA" id="ARBA00023012"/>
    </source>
</evidence>
<dbReference type="RefSeq" id="WP_013485340.1">
    <property type="nucleotide sequence ID" value="NC_014828.1"/>
</dbReference>
<dbReference type="InterPro" id="IPR050482">
    <property type="entry name" value="Sensor_HK_TwoCompSys"/>
</dbReference>
<comment type="catalytic activity">
    <reaction evidence="1">
        <text>ATP + protein L-histidine = ADP + protein N-phospho-L-histidine.</text>
        <dbReference type="EC" id="2.7.13.3"/>
    </reaction>
</comment>
<dbReference type="HOGENOM" id="CLU_000445_20_3_9"/>
<dbReference type="STRING" id="663278.Ethha_1448"/>
<keyword evidence="6 11" id="KW-0418">Kinase</keyword>
<feature type="domain" description="Signal transduction histidine kinase subgroup 3 dimerisation and phosphoacceptor" evidence="10">
    <location>
        <begin position="169"/>
        <end position="233"/>
    </location>
</feature>
<dbReference type="SUPFAM" id="SSF55874">
    <property type="entry name" value="ATPase domain of HSP90 chaperone/DNA topoisomerase II/histidine kinase"/>
    <property type="match status" value="1"/>
</dbReference>
<keyword evidence="9" id="KW-1133">Transmembrane helix</keyword>
<dbReference type="Gene3D" id="1.20.5.1930">
    <property type="match status" value="1"/>
</dbReference>
<keyword evidence="5" id="KW-0547">Nucleotide-binding</keyword>
<feature type="transmembrane region" description="Helical" evidence="9">
    <location>
        <begin position="25"/>
        <end position="44"/>
    </location>
</feature>
<dbReference type="AlphaFoldDB" id="E6U7G2"/>
<keyword evidence="4" id="KW-0808">Transferase</keyword>
<evidence type="ECO:0000256" key="5">
    <source>
        <dbReference type="ARBA" id="ARBA00022741"/>
    </source>
</evidence>
<dbReference type="CDD" id="cd16917">
    <property type="entry name" value="HATPase_UhpB-NarQ-NarX-like"/>
    <property type="match status" value="1"/>
</dbReference>
<reference evidence="11 12" key="1">
    <citation type="submission" date="2010-12" db="EMBL/GenBank/DDBJ databases">
        <title>Complete sequence of Ethanoligenens harbinense YUAN-3.</title>
        <authorList>
            <person name="Lucas S."/>
            <person name="Copeland A."/>
            <person name="Lapidus A."/>
            <person name="Cheng J.-F."/>
            <person name="Bruce D."/>
            <person name="Goodwin L."/>
            <person name="Pitluck S."/>
            <person name="Chertkov O."/>
            <person name="Misra M."/>
            <person name="Detter J.C."/>
            <person name="Han C."/>
            <person name="Tapia R."/>
            <person name="Land M."/>
            <person name="Hauser L."/>
            <person name="Jeffries C."/>
            <person name="Kyrpides N."/>
            <person name="Ivanova N."/>
            <person name="Mikhailova N."/>
            <person name="Wang A."/>
            <person name="Mouttaki H."/>
            <person name="He Z."/>
            <person name="Zhou J."/>
            <person name="Hemme C.L."/>
            <person name="Woyke T."/>
        </authorList>
    </citation>
    <scope>NUCLEOTIDE SEQUENCE [LARGE SCALE GENOMIC DNA]</scope>
    <source>
        <strain evidence="12">DSM 18485 / JCM 12961 / CGMCC 1.5033 / YUAN-3</strain>
    </source>
</reference>
<dbReference type="EMBL" id="CP002400">
    <property type="protein sequence ID" value="ADU26985.1"/>
    <property type="molecule type" value="Genomic_DNA"/>
</dbReference>
<dbReference type="eggNOG" id="COG4585">
    <property type="taxonomic scope" value="Bacteria"/>
</dbReference>
<feature type="transmembrane region" description="Helical" evidence="9">
    <location>
        <begin position="85"/>
        <end position="118"/>
    </location>
</feature>
<gene>
    <name evidence="11" type="ordered locus">Ethha_1448</name>
</gene>
<feature type="transmembrane region" description="Helical" evidence="9">
    <location>
        <begin position="56"/>
        <end position="79"/>
    </location>
</feature>
<organism evidence="11 12">
    <name type="scientific">Ethanoligenens harbinense (strain DSM 18485 / JCM 12961 / CGMCC 1.5033 / YUAN-3)</name>
    <dbReference type="NCBI Taxonomy" id="663278"/>
    <lineage>
        <taxon>Bacteria</taxon>
        <taxon>Bacillati</taxon>
        <taxon>Bacillota</taxon>
        <taxon>Clostridia</taxon>
        <taxon>Eubacteriales</taxon>
        <taxon>Oscillospiraceae</taxon>
        <taxon>Ethanoligenens</taxon>
    </lineage>
</organism>
<evidence type="ECO:0000256" key="7">
    <source>
        <dbReference type="ARBA" id="ARBA00022840"/>
    </source>
</evidence>
<name>E6U7G2_ETHHY</name>
<protein>
    <recommendedName>
        <fullName evidence="2">histidine kinase</fullName>
        <ecNumber evidence="2">2.7.13.3</ecNumber>
    </recommendedName>
</protein>
<keyword evidence="8" id="KW-0902">Two-component regulatory system</keyword>
<dbReference type="Pfam" id="PF07730">
    <property type="entry name" value="HisKA_3"/>
    <property type="match status" value="1"/>
</dbReference>
<dbReference type="InterPro" id="IPR036890">
    <property type="entry name" value="HATPase_C_sf"/>
</dbReference>
<keyword evidence="12" id="KW-1185">Reference proteome</keyword>
<evidence type="ECO:0000259" key="10">
    <source>
        <dbReference type="Pfam" id="PF07730"/>
    </source>
</evidence>
<dbReference type="EC" id="2.7.13.3" evidence="2"/>
<evidence type="ECO:0000256" key="9">
    <source>
        <dbReference type="SAM" id="Phobius"/>
    </source>
</evidence>
<evidence type="ECO:0000256" key="2">
    <source>
        <dbReference type="ARBA" id="ARBA00012438"/>
    </source>
</evidence>
<dbReference type="Gene3D" id="3.30.565.10">
    <property type="entry name" value="Histidine kinase-like ATPase, C-terminal domain"/>
    <property type="match status" value="1"/>
</dbReference>
<dbReference type="InterPro" id="IPR011712">
    <property type="entry name" value="Sig_transdc_His_kin_sub3_dim/P"/>
</dbReference>
<dbReference type="KEGG" id="eha:Ethha_1448"/>
<dbReference type="GO" id="GO:0005524">
    <property type="term" value="F:ATP binding"/>
    <property type="evidence" value="ECO:0007669"/>
    <property type="project" value="UniProtKB-KW"/>
</dbReference>
<dbReference type="GO" id="GO:0046983">
    <property type="term" value="F:protein dimerization activity"/>
    <property type="evidence" value="ECO:0007669"/>
    <property type="project" value="InterPro"/>
</dbReference>
<dbReference type="GO" id="GO:0016020">
    <property type="term" value="C:membrane"/>
    <property type="evidence" value="ECO:0007669"/>
    <property type="project" value="InterPro"/>
</dbReference>
<sequence length="356" mass="40064">MNRLLDKSALFLLCAVWYLQNIRDVYAVVPLLTAVIIGAGMSLFERENLRRGLFGGYLLFCLLVPSAVYFLPLICYDVFFGEMRWLFLLGIIPLCAALPSGGAKLLGWGALAGAVAYFMRRRTDAFEKLSRRALTVRDDAKETELRLVAKNHELLEKQEYEIRLATLTERNRIARDIHDTVGHLLSSSILQIGALLAVTKEEPMRQSLQTLKSTLSRGMDSIRADIHNLHDQSLDLRLEAVRLTDAFRFCPARLEYDVENNPSNNVQYVLLFVLKEALSNIMKHSDATFVHVLLREHPGFYQLIVQDNGHAPAVVQHQGLGLQNITERVESLNGRVRFSGDNGFLVFVTIPKGAGI</sequence>
<dbReference type="PANTHER" id="PTHR24421">
    <property type="entry name" value="NITRATE/NITRITE SENSOR PROTEIN NARX-RELATED"/>
    <property type="match status" value="1"/>
</dbReference>
<dbReference type="Proteomes" id="UP000001551">
    <property type="component" value="Chromosome"/>
</dbReference>
<evidence type="ECO:0000313" key="11">
    <source>
        <dbReference type="EMBL" id="ADU26985.1"/>
    </source>
</evidence>
<evidence type="ECO:0000313" key="12">
    <source>
        <dbReference type="Proteomes" id="UP000001551"/>
    </source>
</evidence>
<evidence type="ECO:0000256" key="4">
    <source>
        <dbReference type="ARBA" id="ARBA00022679"/>
    </source>
</evidence>
<keyword evidence="7" id="KW-0067">ATP-binding</keyword>
<accession>E6U7G2</accession>
<proteinExistence type="predicted"/>
<evidence type="ECO:0000256" key="6">
    <source>
        <dbReference type="ARBA" id="ARBA00022777"/>
    </source>
</evidence>
<keyword evidence="3" id="KW-0597">Phosphoprotein</keyword>